<dbReference type="GO" id="GO:0005886">
    <property type="term" value="C:plasma membrane"/>
    <property type="evidence" value="ECO:0007669"/>
    <property type="project" value="TreeGrafter"/>
</dbReference>
<organism evidence="2 3">
    <name type="scientific">Massilia cellulosiltytica</name>
    <dbReference type="NCBI Taxonomy" id="2683234"/>
    <lineage>
        <taxon>Bacteria</taxon>
        <taxon>Pseudomonadati</taxon>
        <taxon>Pseudomonadota</taxon>
        <taxon>Betaproteobacteria</taxon>
        <taxon>Burkholderiales</taxon>
        <taxon>Oxalobacteraceae</taxon>
        <taxon>Telluria group</taxon>
        <taxon>Massilia</taxon>
    </lineage>
</organism>
<dbReference type="InterPro" id="IPR013785">
    <property type="entry name" value="Aldolase_TIM"/>
</dbReference>
<proteinExistence type="predicted"/>
<dbReference type="InterPro" id="IPR012062">
    <property type="entry name" value="GatZ/KbaZ-like"/>
</dbReference>
<comment type="caution">
    <text evidence="2">The sequence shown here is derived from an EMBL/GenBank/DDBJ whole genome shotgun (WGS) entry which is preliminary data.</text>
</comment>
<dbReference type="EMBL" id="WSES01000004">
    <property type="protein sequence ID" value="MVW61118.1"/>
    <property type="molecule type" value="Genomic_DNA"/>
</dbReference>
<dbReference type="NCBIfam" id="TIGR02810">
    <property type="entry name" value="agaZ_gatZ"/>
    <property type="match status" value="1"/>
</dbReference>
<dbReference type="EC" id="4.1.2.40" evidence="2"/>
<dbReference type="SUPFAM" id="SSF51569">
    <property type="entry name" value="Aldolase"/>
    <property type="match status" value="1"/>
</dbReference>
<dbReference type="GO" id="GO:0009401">
    <property type="term" value="P:phosphoenolpyruvate-dependent sugar phosphotransferase system"/>
    <property type="evidence" value="ECO:0007669"/>
    <property type="project" value="TreeGrafter"/>
</dbReference>
<keyword evidence="2" id="KW-0456">Lyase</keyword>
<evidence type="ECO:0000313" key="2">
    <source>
        <dbReference type="EMBL" id="MVW61118.1"/>
    </source>
</evidence>
<accession>A0A7X3FZZ4</accession>
<protein>
    <submittedName>
        <fullName evidence="2">D-tagatose-bisphosphate aldolase, class II, non-catalytic subunit</fullName>
        <ecNumber evidence="2">4.1.2.40</ecNumber>
    </submittedName>
</protein>
<keyword evidence="3" id="KW-1185">Reference proteome</keyword>
<dbReference type="Pfam" id="PF08013">
    <property type="entry name" value="GatZ_KbaZ-like"/>
    <property type="match status" value="1"/>
</dbReference>
<reference evidence="2 3" key="1">
    <citation type="submission" date="2019-12" db="EMBL/GenBank/DDBJ databases">
        <authorList>
            <person name="Li C."/>
            <person name="Zhao J."/>
        </authorList>
    </citation>
    <scope>NUCLEOTIDE SEQUENCE [LARGE SCALE GENOMIC DNA]</scope>
    <source>
        <strain evidence="2 3">NEAU-DD11</strain>
    </source>
</reference>
<dbReference type="GO" id="GO:0005975">
    <property type="term" value="P:carbohydrate metabolic process"/>
    <property type="evidence" value="ECO:0007669"/>
    <property type="project" value="InterPro"/>
</dbReference>
<dbReference type="Gene3D" id="3.20.20.70">
    <property type="entry name" value="Aldolase class I"/>
    <property type="match status" value="1"/>
</dbReference>
<dbReference type="RefSeq" id="WP_160409330.1">
    <property type="nucleotide sequence ID" value="NZ_WSES01000004.1"/>
</dbReference>
<dbReference type="AlphaFoldDB" id="A0A7X3FZZ4"/>
<name>A0A7X3FZZ4_9BURK</name>
<sequence>MEYLLNLVQRHKAGTALGMHSVCSAHPLVIEAAMEASAQRGLPVLIEATSNQVNQHGGYTGMTPAAFRDFAHAIADRAGMPRERVLLGGDHLGPNAWQDLPADAAMARAEVLIDQYVAAGFRKIHLDCSMSCAGDPVPLPDDVVAQRAARLCAVAERAWRAAGGPAPVYIVGTEVPVPGGAHEDLDELGVTTPGAAQATIDVHRAAFARAGLEGAWPRVIGLVVQPGVEFDHHKVIDYQPGKAAALSAFIEGVPGMVYEAHSTDYQTPAGLAALVRDHYAILKVGPGLTFALREALWALAGIEDEMSGAKEGSAFKDTVLEVMRAEPGYWARYYGGPDADAARVRFDQQYSLSDRIRYYWPHPAIQAAQARLLARLEREAPPLTLLSQYLPFQYEAVREGRVRNRPADLLKDGVARVLRQYMDACTAVPATKELETC</sequence>
<dbReference type="PANTHER" id="PTHR32502:SF2">
    <property type="entry name" value="D-TAGATOSE-1,6-BISPHOSPHATE ALDOLASE SUBUNIT KBAZ"/>
    <property type="match status" value="1"/>
</dbReference>
<dbReference type="InterPro" id="IPR050303">
    <property type="entry name" value="GatZ_KbaZ_carbometab"/>
</dbReference>
<dbReference type="PIRSF" id="PIRSF009264">
    <property type="entry name" value="TagBP_ald_AgaZ"/>
    <property type="match status" value="1"/>
</dbReference>
<dbReference type="PANTHER" id="PTHR32502">
    <property type="entry name" value="N-ACETYLGALACTOSAMINE PERMEASE II COMPONENT-RELATED"/>
    <property type="match status" value="1"/>
</dbReference>
<gene>
    <name evidence="2" type="ORF">GPY61_14390</name>
</gene>
<dbReference type="Proteomes" id="UP000443353">
    <property type="component" value="Unassembled WGS sequence"/>
</dbReference>
<evidence type="ECO:0000313" key="3">
    <source>
        <dbReference type="Proteomes" id="UP000443353"/>
    </source>
</evidence>
<comment type="pathway">
    <text evidence="1">Carbohydrate metabolism.</text>
</comment>
<evidence type="ECO:0000256" key="1">
    <source>
        <dbReference type="ARBA" id="ARBA00005007"/>
    </source>
</evidence>
<dbReference type="Gene3D" id="1.10.400.20">
    <property type="entry name" value="putative tagatose 6-phosphate kinase domain like"/>
    <property type="match status" value="1"/>
</dbReference>
<dbReference type="GO" id="GO:0009025">
    <property type="term" value="F:tagatose-bisphosphate aldolase activity"/>
    <property type="evidence" value="ECO:0007669"/>
    <property type="project" value="UniProtKB-EC"/>
</dbReference>